<evidence type="ECO:0000313" key="1">
    <source>
        <dbReference type="EMBL" id="MCG4616926.1"/>
    </source>
</evidence>
<reference evidence="1" key="1">
    <citation type="submission" date="2022-01" db="EMBL/GenBank/DDBJ databases">
        <title>Collection of gut derived symbiotic bacterial strains cultured from healthy donors.</title>
        <authorList>
            <person name="Lin H."/>
            <person name="Kohout C."/>
            <person name="Waligurski E."/>
            <person name="Pamer E.G."/>
        </authorList>
    </citation>
    <scope>NUCLEOTIDE SEQUENCE</scope>
    <source>
        <strain evidence="1">DFI.7.46</strain>
    </source>
</reference>
<name>A0AAJ1EX78_9ACTO</name>
<organism evidence="1 2">
    <name type="scientific">Varibaculum cambriense</name>
    <dbReference type="NCBI Taxonomy" id="184870"/>
    <lineage>
        <taxon>Bacteria</taxon>
        <taxon>Bacillati</taxon>
        <taxon>Actinomycetota</taxon>
        <taxon>Actinomycetes</taxon>
        <taxon>Actinomycetales</taxon>
        <taxon>Actinomycetaceae</taxon>
        <taxon>Varibaculum</taxon>
    </lineage>
</organism>
<sequence length="57" mass="6145">MRIGTHLAIGSNSLALAGEGENRAAQTVGSDLEVTVCKIVMICEWKTSIEGWLRKTV</sequence>
<comment type="caution">
    <text evidence="1">The sequence shown here is derived from an EMBL/GenBank/DDBJ whole genome shotgun (WGS) entry which is preliminary data.</text>
</comment>
<protein>
    <submittedName>
        <fullName evidence="1">Uncharacterized protein</fullName>
    </submittedName>
</protein>
<dbReference type="RefSeq" id="WP_238127366.1">
    <property type="nucleotide sequence ID" value="NZ_CBCTPO010000004.1"/>
</dbReference>
<dbReference type="AlphaFoldDB" id="A0AAJ1EX78"/>
<gene>
    <name evidence="1" type="ORF">L0M99_00250</name>
</gene>
<evidence type="ECO:0000313" key="2">
    <source>
        <dbReference type="Proteomes" id="UP001200537"/>
    </source>
</evidence>
<accession>A0AAJ1EX78</accession>
<dbReference type="Proteomes" id="UP001200537">
    <property type="component" value="Unassembled WGS sequence"/>
</dbReference>
<dbReference type="EMBL" id="JAKNHJ010000001">
    <property type="protein sequence ID" value="MCG4616926.1"/>
    <property type="molecule type" value="Genomic_DNA"/>
</dbReference>
<proteinExistence type="predicted"/>